<accession>A0A1Y1WBF0</accession>
<organism evidence="1 2">
    <name type="scientific">Linderina pennispora</name>
    <dbReference type="NCBI Taxonomy" id="61395"/>
    <lineage>
        <taxon>Eukaryota</taxon>
        <taxon>Fungi</taxon>
        <taxon>Fungi incertae sedis</taxon>
        <taxon>Zoopagomycota</taxon>
        <taxon>Kickxellomycotina</taxon>
        <taxon>Kickxellomycetes</taxon>
        <taxon>Kickxellales</taxon>
        <taxon>Kickxellaceae</taxon>
        <taxon>Linderina</taxon>
    </lineage>
</organism>
<keyword evidence="2" id="KW-1185">Reference proteome</keyword>
<name>A0A1Y1WBF0_9FUNG</name>
<evidence type="ECO:0000313" key="2">
    <source>
        <dbReference type="Proteomes" id="UP000193922"/>
    </source>
</evidence>
<dbReference type="GeneID" id="63802137"/>
<dbReference type="Proteomes" id="UP000193922">
    <property type="component" value="Unassembled WGS sequence"/>
</dbReference>
<sequence>MIRRYIIYHHSRLELFRHSQTGYTISTKILPGKPLCQPQTLGYWSQSLLQLLVTYYIHHQTPAPPQQLSALEYPWIRKTTPWSIFARINAPPQYHQDYQRHCCCGAFESPQHLVGICPVSAQFWSQIIPNFLQVAHSILPNVLAEVSQSLYVEYRTALSSSGQDDHPIPRLKPPSCLPKPFPPLMISADHWLVLPGLRWSAFTAPQISSNSRTAVEFQRIWELAAGLLLYFLVIARHDEAYTNNIWPLGQFTTAFNGEFRTYSNALLPPDLLLCPCLDRLMLINTDHSSTALLQPQLVHAQAPTGVLGNSPRSH</sequence>
<proteinExistence type="predicted"/>
<dbReference type="EMBL" id="MCFD01000005">
    <property type="protein sequence ID" value="ORX70869.1"/>
    <property type="molecule type" value="Genomic_DNA"/>
</dbReference>
<dbReference type="AlphaFoldDB" id="A0A1Y1WBF0"/>
<evidence type="ECO:0000313" key="1">
    <source>
        <dbReference type="EMBL" id="ORX70869.1"/>
    </source>
</evidence>
<protein>
    <submittedName>
        <fullName evidence="1">Uncharacterized protein</fullName>
    </submittedName>
</protein>
<gene>
    <name evidence="1" type="ORF">DL89DRAFT_257044</name>
</gene>
<reference evidence="1 2" key="1">
    <citation type="submission" date="2016-07" db="EMBL/GenBank/DDBJ databases">
        <title>Pervasive Adenine N6-methylation of Active Genes in Fungi.</title>
        <authorList>
            <consortium name="DOE Joint Genome Institute"/>
            <person name="Mondo S.J."/>
            <person name="Dannebaum R.O."/>
            <person name="Kuo R.C."/>
            <person name="Labutti K."/>
            <person name="Haridas S."/>
            <person name="Kuo A."/>
            <person name="Salamov A."/>
            <person name="Ahrendt S.R."/>
            <person name="Lipzen A."/>
            <person name="Sullivan W."/>
            <person name="Andreopoulos W.B."/>
            <person name="Clum A."/>
            <person name="Lindquist E."/>
            <person name="Daum C."/>
            <person name="Ramamoorthy G.K."/>
            <person name="Gryganskyi A."/>
            <person name="Culley D."/>
            <person name="Magnuson J.K."/>
            <person name="James T.Y."/>
            <person name="O'Malley M.A."/>
            <person name="Stajich J.E."/>
            <person name="Spatafora J.W."/>
            <person name="Visel A."/>
            <person name="Grigoriev I.V."/>
        </authorList>
    </citation>
    <scope>NUCLEOTIDE SEQUENCE [LARGE SCALE GENOMIC DNA]</scope>
    <source>
        <strain evidence="1 2">ATCC 12442</strain>
    </source>
</reference>
<comment type="caution">
    <text evidence="1">The sequence shown here is derived from an EMBL/GenBank/DDBJ whole genome shotgun (WGS) entry which is preliminary data.</text>
</comment>
<dbReference type="OrthoDB" id="5755214at2759"/>
<dbReference type="RefSeq" id="XP_040744448.1">
    <property type="nucleotide sequence ID" value="XM_040885489.1"/>
</dbReference>